<organism evidence="1">
    <name type="scientific">marine sediment metagenome</name>
    <dbReference type="NCBI Taxonomy" id="412755"/>
    <lineage>
        <taxon>unclassified sequences</taxon>
        <taxon>metagenomes</taxon>
        <taxon>ecological metagenomes</taxon>
    </lineage>
</organism>
<sequence>CGRDVGRGRFLPCRHPWRARVSGTAALGQIWHSRRGGDLSGQRLHDSTGRTQDCDHERVAHGIVAVVAAMDIRIH</sequence>
<gene>
    <name evidence="1" type="ORF">LCGC14_1628700</name>
</gene>
<feature type="non-terminal residue" evidence="1">
    <location>
        <position position="1"/>
    </location>
</feature>
<comment type="caution">
    <text evidence="1">The sequence shown here is derived from an EMBL/GenBank/DDBJ whole genome shotgun (WGS) entry which is preliminary data.</text>
</comment>
<accession>A0A0F9IQE5</accession>
<protein>
    <submittedName>
        <fullName evidence="1">Uncharacterized protein</fullName>
    </submittedName>
</protein>
<evidence type="ECO:0000313" key="1">
    <source>
        <dbReference type="EMBL" id="KKM22114.1"/>
    </source>
</evidence>
<reference evidence="1" key="1">
    <citation type="journal article" date="2015" name="Nature">
        <title>Complex archaea that bridge the gap between prokaryotes and eukaryotes.</title>
        <authorList>
            <person name="Spang A."/>
            <person name="Saw J.H."/>
            <person name="Jorgensen S.L."/>
            <person name="Zaremba-Niedzwiedzka K."/>
            <person name="Martijn J."/>
            <person name="Lind A.E."/>
            <person name="van Eijk R."/>
            <person name="Schleper C."/>
            <person name="Guy L."/>
            <person name="Ettema T.J."/>
        </authorList>
    </citation>
    <scope>NUCLEOTIDE SEQUENCE</scope>
</reference>
<proteinExistence type="predicted"/>
<dbReference type="AlphaFoldDB" id="A0A0F9IQE5"/>
<dbReference type="EMBL" id="LAZR01013404">
    <property type="protein sequence ID" value="KKM22114.1"/>
    <property type="molecule type" value="Genomic_DNA"/>
</dbReference>
<name>A0A0F9IQE5_9ZZZZ</name>